<evidence type="ECO:0000256" key="1">
    <source>
        <dbReference type="SAM" id="Phobius"/>
    </source>
</evidence>
<keyword evidence="3" id="KW-1185">Reference proteome</keyword>
<feature type="transmembrane region" description="Helical" evidence="1">
    <location>
        <begin position="543"/>
        <end position="562"/>
    </location>
</feature>
<reference evidence="2 3" key="1">
    <citation type="submission" date="2018-09" db="EMBL/GenBank/DDBJ databases">
        <authorList>
            <person name="Zhu H."/>
        </authorList>
    </citation>
    <scope>NUCLEOTIDE SEQUENCE [LARGE SCALE GENOMIC DNA]</scope>
    <source>
        <strain evidence="2 3">K2R01-6</strain>
    </source>
</reference>
<evidence type="ECO:0000313" key="3">
    <source>
        <dbReference type="Proteomes" id="UP000286100"/>
    </source>
</evidence>
<feature type="transmembrane region" description="Helical" evidence="1">
    <location>
        <begin position="419"/>
        <end position="439"/>
    </location>
</feature>
<accession>A0A418WRD9</accession>
<keyword evidence="1" id="KW-0472">Membrane</keyword>
<sequence length="674" mass="72488">MHGRGRPMTSEAPPTPTRRLCIGVTGHRASHPGVAANHARIEACFGAILARISDGVATAPAIPGAPPTAPTRLHCLLADGTDQLAARLALDHGWELSCPLPFGRQLNTAINSAPVSYAAARALLAGGLVADGPTAGRAAAIEALCDKARLFELAERDTHIAALFLARCESPDAAELARLFNAETSQRVALAGIALVEQSDIVIALWDGITTAHVGGTGHTMVAALDRGAPVLWIDPAEPEAWRILHAPESLATLTNEEAADGRDAALVALVHTALDPDGEAPQPRPAGDRGLATLTQERWHARSNPLAHGYRRVEALFGDDAKLSPFRSIRQRYEPPEAIGSGSGAALLAEVSALPQGDPMLAGAIDRAVLRRFAWADGVSSRLSDAYRGGMMVSFLLSSLAVVGGIIYLPFFSTEGKWPFALLELLLVAGILIITFVGQRRRWHGRWFETRRVAEYLRHSPLLILLGVTRPPGRWPRGTTTSWPEWYARQAIREIGLPRVAMTPAYLRQALEGPLAEHVASQRDYHFDKAHRLKRVHHRLDLLSGVLFLLAVISVVAYLALKLATSLGHIESGLLAHASKYFTLFGVIFPSFASAIAGIRFFGDFERFAAISEVAAEKLDAVHRRIKLLLSAPDSALDYACVAELVHATDAIVVAEIESWQSVFGGKQISIPA</sequence>
<dbReference type="AlphaFoldDB" id="A0A418WRD9"/>
<keyword evidence="1" id="KW-1133">Transmembrane helix</keyword>
<dbReference type="OrthoDB" id="2968017at2"/>
<feature type="transmembrane region" description="Helical" evidence="1">
    <location>
        <begin position="582"/>
        <end position="603"/>
    </location>
</feature>
<organism evidence="2 3">
    <name type="scientific">Sphingomonas cavernae</name>
    <dbReference type="NCBI Taxonomy" id="2320861"/>
    <lineage>
        <taxon>Bacteria</taxon>
        <taxon>Pseudomonadati</taxon>
        <taxon>Pseudomonadota</taxon>
        <taxon>Alphaproteobacteria</taxon>
        <taxon>Sphingomonadales</taxon>
        <taxon>Sphingomonadaceae</taxon>
        <taxon>Sphingomonas</taxon>
    </lineage>
</organism>
<evidence type="ECO:0000313" key="2">
    <source>
        <dbReference type="EMBL" id="RJF93787.1"/>
    </source>
</evidence>
<name>A0A418WRD9_9SPHN</name>
<gene>
    <name evidence="2" type="ORF">D3876_05725</name>
</gene>
<protein>
    <recommendedName>
        <fullName evidence="4">DUF4231 domain-containing protein</fullName>
    </recommendedName>
</protein>
<dbReference type="EMBL" id="QYUM01000002">
    <property type="protein sequence ID" value="RJF93787.1"/>
    <property type="molecule type" value="Genomic_DNA"/>
</dbReference>
<proteinExistence type="predicted"/>
<feature type="transmembrane region" description="Helical" evidence="1">
    <location>
        <begin position="392"/>
        <end position="413"/>
    </location>
</feature>
<keyword evidence="1" id="KW-0812">Transmembrane</keyword>
<comment type="caution">
    <text evidence="2">The sequence shown here is derived from an EMBL/GenBank/DDBJ whole genome shotgun (WGS) entry which is preliminary data.</text>
</comment>
<dbReference type="Proteomes" id="UP000286100">
    <property type="component" value="Unassembled WGS sequence"/>
</dbReference>
<evidence type="ECO:0008006" key="4">
    <source>
        <dbReference type="Google" id="ProtNLM"/>
    </source>
</evidence>